<dbReference type="GO" id="GO:0050821">
    <property type="term" value="P:protein stabilization"/>
    <property type="evidence" value="ECO:0007669"/>
    <property type="project" value="TreeGrafter"/>
</dbReference>
<evidence type="ECO:0000256" key="2">
    <source>
        <dbReference type="ARBA" id="ARBA00022729"/>
    </source>
</evidence>
<gene>
    <name evidence="4" type="primary">skp_2</name>
    <name evidence="4" type="ORF">SDC9_85972</name>
</gene>
<dbReference type="Gene3D" id="3.30.910.20">
    <property type="entry name" value="Skp domain"/>
    <property type="match status" value="1"/>
</dbReference>
<dbReference type="PANTHER" id="PTHR35089">
    <property type="entry name" value="CHAPERONE PROTEIN SKP"/>
    <property type="match status" value="1"/>
</dbReference>
<dbReference type="InterPro" id="IPR024930">
    <property type="entry name" value="Skp_dom_sf"/>
</dbReference>
<keyword evidence="3" id="KW-0175">Coiled coil</keyword>
<dbReference type="GO" id="GO:0005829">
    <property type="term" value="C:cytosol"/>
    <property type="evidence" value="ECO:0007669"/>
    <property type="project" value="TreeGrafter"/>
</dbReference>
<reference evidence="4" key="1">
    <citation type="submission" date="2019-08" db="EMBL/GenBank/DDBJ databases">
        <authorList>
            <person name="Kucharzyk K."/>
            <person name="Murdoch R.W."/>
            <person name="Higgins S."/>
            <person name="Loffler F."/>
        </authorList>
    </citation>
    <scope>NUCLEOTIDE SEQUENCE</scope>
</reference>
<evidence type="ECO:0000256" key="3">
    <source>
        <dbReference type="SAM" id="Coils"/>
    </source>
</evidence>
<keyword evidence="2" id="KW-0732">Signal</keyword>
<dbReference type="Pfam" id="PF03938">
    <property type="entry name" value="OmpH"/>
    <property type="match status" value="1"/>
</dbReference>
<evidence type="ECO:0000256" key="1">
    <source>
        <dbReference type="ARBA" id="ARBA00009091"/>
    </source>
</evidence>
<dbReference type="AlphaFoldDB" id="A0A644ZEY8"/>
<dbReference type="InterPro" id="IPR005632">
    <property type="entry name" value="Chaperone_Skp"/>
</dbReference>
<comment type="similarity">
    <text evidence="1">Belongs to the Skp family.</text>
</comment>
<evidence type="ECO:0000313" key="4">
    <source>
        <dbReference type="EMBL" id="MPM39339.1"/>
    </source>
</evidence>
<dbReference type="SUPFAM" id="SSF111384">
    <property type="entry name" value="OmpH-like"/>
    <property type="match status" value="1"/>
</dbReference>
<protein>
    <submittedName>
        <fullName evidence="4">Chaperone protein Skp</fullName>
    </submittedName>
</protein>
<sequence length="170" mass="19295">MKKTLFLVGLFLALAVGSTYAQKFAFIDMEYILGKIPAYENGNNQLENMSKQWQSEVDKATKEVEAMYKKYQADLVFLAGEEKTKRENEIVAKENEINTLRNKYFGQQGELFKRREAIMKPIQDDIYNVVKEIAAANSYQAVIDRASASSIIFASPSIDISDQVLARLGY</sequence>
<dbReference type="GO" id="GO:0051082">
    <property type="term" value="F:unfolded protein binding"/>
    <property type="evidence" value="ECO:0007669"/>
    <property type="project" value="InterPro"/>
</dbReference>
<accession>A0A644ZEY8</accession>
<name>A0A644ZEY8_9ZZZZ</name>
<feature type="coiled-coil region" evidence="3">
    <location>
        <begin position="43"/>
        <end position="103"/>
    </location>
</feature>
<dbReference type="EMBL" id="VSSQ01008605">
    <property type="protein sequence ID" value="MPM39339.1"/>
    <property type="molecule type" value="Genomic_DNA"/>
</dbReference>
<dbReference type="SMART" id="SM00935">
    <property type="entry name" value="OmpH"/>
    <property type="match status" value="1"/>
</dbReference>
<comment type="caution">
    <text evidence="4">The sequence shown here is derived from an EMBL/GenBank/DDBJ whole genome shotgun (WGS) entry which is preliminary data.</text>
</comment>
<organism evidence="4">
    <name type="scientific">bioreactor metagenome</name>
    <dbReference type="NCBI Taxonomy" id="1076179"/>
    <lineage>
        <taxon>unclassified sequences</taxon>
        <taxon>metagenomes</taxon>
        <taxon>ecological metagenomes</taxon>
    </lineage>
</organism>
<dbReference type="PANTHER" id="PTHR35089:SF1">
    <property type="entry name" value="CHAPERONE PROTEIN SKP"/>
    <property type="match status" value="1"/>
</dbReference>
<proteinExistence type="inferred from homology"/>